<dbReference type="SMART" id="SM00710">
    <property type="entry name" value="PbH1"/>
    <property type="match status" value="8"/>
</dbReference>
<dbReference type="InterPro" id="IPR006626">
    <property type="entry name" value="PbH1"/>
</dbReference>
<protein>
    <submittedName>
        <fullName evidence="2">Right-handed parallel beta-helix repeat-containing protein</fullName>
    </submittedName>
</protein>
<dbReference type="InterPro" id="IPR039448">
    <property type="entry name" value="Beta_helix"/>
</dbReference>
<dbReference type="SUPFAM" id="SSF51126">
    <property type="entry name" value="Pectin lyase-like"/>
    <property type="match status" value="1"/>
</dbReference>
<keyword evidence="3" id="KW-1185">Reference proteome</keyword>
<comment type="caution">
    <text evidence="2">The sequence shown here is derived from an EMBL/GenBank/DDBJ whole genome shotgun (WGS) entry which is preliminary data.</text>
</comment>
<dbReference type="Gene3D" id="2.160.20.10">
    <property type="entry name" value="Single-stranded right-handed beta-helix, Pectin lyase-like"/>
    <property type="match status" value="2"/>
</dbReference>
<dbReference type="InterPro" id="IPR012334">
    <property type="entry name" value="Pectin_lyas_fold"/>
</dbReference>
<dbReference type="InterPro" id="IPR011050">
    <property type="entry name" value="Pectin_lyase_fold/virulence"/>
</dbReference>
<evidence type="ECO:0000313" key="2">
    <source>
        <dbReference type="EMBL" id="MBD2872032.1"/>
    </source>
</evidence>
<gene>
    <name evidence="2" type="ORF">IDH41_25970</name>
</gene>
<dbReference type="Proteomes" id="UP000632125">
    <property type="component" value="Unassembled WGS sequence"/>
</dbReference>
<dbReference type="Pfam" id="PF13229">
    <property type="entry name" value="Beta_helix"/>
    <property type="match status" value="1"/>
</dbReference>
<evidence type="ECO:0000259" key="1">
    <source>
        <dbReference type="Pfam" id="PF13229"/>
    </source>
</evidence>
<sequence length="768" mass="84402">MSQNGSYRIELIRFQINNAGQKPAETTRGINQALDWARSEGYTHAVLPAGFYLVQLDPDEHYAIRMQSGLHLELESGCEIALQANTSPNYNIIEMRGTRGAKLSGGKITGDKKSHTYEIYVKFVRGGVNMDGTPNNDPKWIRSEVIDRYANPGLLANFRVWSMPGVNAPGYHFYQYKDTIAKETLVGYRTNGAFAPANPNGRGWFLNETNDMSNNNKMIIAIPLTTALTNQQIAALQAKIDHTHYTHESGFGVALYGCNHIEISEVEISHCTGDGIFTGWEQYHLDPAQYTQEQMGQHIRIHDCRIHHCRRQGISLTGSNDTHVYRNNIHDIGYDDDGVTTNFRNGTPPMFGIDIESMYGETNIPIKTPDRTDGLELNYRIHVSDNYIYNNVRGHLVNADGTYVTVEGNTFEGYNVGGIGANPNFPGVKYVDNTFIGCELSVQGDNYVNGAVFINGNLKLLDVQGAVVQNCQIKNGRFFGTTAYGYLGTPSVNAAAGTFTYVASHGIGNGAQVAFEQWIGKVPSGISVDKLYYTVNVTANSFQVSETQGGTPVALIDAGQSGFNISRFNYGRCYISDITLERDWRTDNALAQHFNLLTAGAVIKNVTVKNYDVSVMVPQDYAGRPTSIDGLTLIEGSARFEGCHINNAEFVRAKSPAMGWTDIQLGSNNARYTRQVTLRGGLLQNLGVMLDGNSLVNGTTFLNAAISKADNTNKAVIVHSHLDNTRVNLNWIRQNQSVTIAKSVFRGVTIAGTAPYLRLVDNTDLGSA</sequence>
<dbReference type="EMBL" id="JACXIY010000040">
    <property type="protein sequence ID" value="MBD2872032.1"/>
    <property type="molecule type" value="Genomic_DNA"/>
</dbReference>
<feature type="domain" description="Right handed beta helix" evidence="1">
    <location>
        <begin position="238"/>
        <end position="333"/>
    </location>
</feature>
<reference evidence="2" key="1">
    <citation type="submission" date="2020-09" db="EMBL/GenBank/DDBJ databases">
        <title>A novel bacterium of genus Paenibacillus, isolated from South China Sea.</title>
        <authorList>
            <person name="Huang H."/>
            <person name="Mo K."/>
            <person name="Hu Y."/>
        </authorList>
    </citation>
    <scope>NUCLEOTIDE SEQUENCE</scope>
    <source>
        <strain evidence="2">IB182493</strain>
    </source>
</reference>
<accession>A0A927CRW2</accession>
<dbReference type="AlphaFoldDB" id="A0A927CRW2"/>
<dbReference type="RefSeq" id="WP_190866366.1">
    <property type="nucleotide sequence ID" value="NZ_JACXIY010000040.1"/>
</dbReference>
<proteinExistence type="predicted"/>
<name>A0A927CRW2_9BACL</name>
<organism evidence="2 3">
    <name type="scientific">Paenibacillus arenilitoris</name>
    <dbReference type="NCBI Taxonomy" id="2772299"/>
    <lineage>
        <taxon>Bacteria</taxon>
        <taxon>Bacillati</taxon>
        <taxon>Bacillota</taxon>
        <taxon>Bacilli</taxon>
        <taxon>Bacillales</taxon>
        <taxon>Paenibacillaceae</taxon>
        <taxon>Paenibacillus</taxon>
    </lineage>
</organism>
<evidence type="ECO:0000313" key="3">
    <source>
        <dbReference type="Proteomes" id="UP000632125"/>
    </source>
</evidence>